<sequence length="80" mass="9470">MPIMQRRPVQTIMAQISKGEAKRRQILILIRQCESENRQPSVRFMMERTGIRSYDALSRHIKVLQSRGELKQTFRLSGRQ</sequence>
<evidence type="ECO:0008006" key="3">
    <source>
        <dbReference type="Google" id="ProtNLM"/>
    </source>
</evidence>
<dbReference type="EMBL" id="BOVK01000013">
    <property type="protein sequence ID" value="GIQ68180.1"/>
    <property type="molecule type" value="Genomic_DNA"/>
</dbReference>
<proteinExistence type="predicted"/>
<organism evidence="1 2">
    <name type="scientific">Xylanibacillus composti</name>
    <dbReference type="NCBI Taxonomy" id="1572762"/>
    <lineage>
        <taxon>Bacteria</taxon>
        <taxon>Bacillati</taxon>
        <taxon>Bacillota</taxon>
        <taxon>Bacilli</taxon>
        <taxon>Bacillales</taxon>
        <taxon>Paenibacillaceae</taxon>
        <taxon>Xylanibacillus</taxon>
    </lineage>
</organism>
<dbReference type="Proteomes" id="UP000677918">
    <property type="component" value="Unassembled WGS sequence"/>
</dbReference>
<dbReference type="Gene3D" id="1.10.10.10">
    <property type="entry name" value="Winged helix-like DNA-binding domain superfamily/Winged helix DNA-binding domain"/>
    <property type="match status" value="1"/>
</dbReference>
<dbReference type="SUPFAM" id="SSF46785">
    <property type="entry name" value="Winged helix' DNA-binding domain"/>
    <property type="match status" value="1"/>
</dbReference>
<comment type="caution">
    <text evidence="1">The sequence shown here is derived from an EMBL/GenBank/DDBJ whole genome shotgun (WGS) entry which is preliminary data.</text>
</comment>
<reference evidence="1" key="1">
    <citation type="submission" date="2021-04" db="EMBL/GenBank/DDBJ databases">
        <title>Draft genome sequence of Xylanibacillus composti strain K13.</title>
        <authorList>
            <person name="Uke A."/>
            <person name="Chhe C."/>
            <person name="Baramee S."/>
            <person name="Kosugi A."/>
        </authorList>
    </citation>
    <scope>NUCLEOTIDE SEQUENCE</scope>
    <source>
        <strain evidence="1">K13</strain>
    </source>
</reference>
<name>A0A8J4M1L2_9BACL</name>
<keyword evidence="2" id="KW-1185">Reference proteome</keyword>
<evidence type="ECO:0000313" key="1">
    <source>
        <dbReference type="EMBL" id="GIQ68180.1"/>
    </source>
</evidence>
<gene>
    <name evidence="1" type="ORF">XYCOK13_10040</name>
</gene>
<evidence type="ECO:0000313" key="2">
    <source>
        <dbReference type="Proteomes" id="UP000677918"/>
    </source>
</evidence>
<protein>
    <recommendedName>
        <fullName evidence="3">LexA repressor DNA-binding domain-containing protein</fullName>
    </recommendedName>
</protein>
<accession>A0A8J4M1L2</accession>
<dbReference type="InterPro" id="IPR036390">
    <property type="entry name" value="WH_DNA-bd_sf"/>
</dbReference>
<dbReference type="RefSeq" id="WP_213410787.1">
    <property type="nucleotide sequence ID" value="NZ_BOVK01000013.1"/>
</dbReference>
<dbReference type="AlphaFoldDB" id="A0A8J4M1L2"/>
<dbReference type="InterPro" id="IPR036388">
    <property type="entry name" value="WH-like_DNA-bd_sf"/>
</dbReference>